<dbReference type="EMBL" id="JALNTZ010000006">
    <property type="protein sequence ID" value="KAJ3649845.1"/>
    <property type="molecule type" value="Genomic_DNA"/>
</dbReference>
<gene>
    <name evidence="2" type="ORF">Zmor_021563</name>
</gene>
<evidence type="ECO:0000256" key="1">
    <source>
        <dbReference type="SAM" id="MobiDB-lite"/>
    </source>
</evidence>
<keyword evidence="3" id="KW-1185">Reference proteome</keyword>
<comment type="caution">
    <text evidence="2">The sequence shown here is derived from an EMBL/GenBank/DDBJ whole genome shotgun (WGS) entry which is preliminary data.</text>
</comment>
<evidence type="ECO:0000313" key="2">
    <source>
        <dbReference type="EMBL" id="KAJ3649845.1"/>
    </source>
</evidence>
<dbReference type="Proteomes" id="UP001168821">
    <property type="component" value="Unassembled WGS sequence"/>
</dbReference>
<protein>
    <submittedName>
        <fullName evidence="2">Uncharacterized protein</fullName>
    </submittedName>
</protein>
<evidence type="ECO:0000313" key="3">
    <source>
        <dbReference type="Proteomes" id="UP001168821"/>
    </source>
</evidence>
<feature type="region of interest" description="Disordered" evidence="1">
    <location>
        <begin position="40"/>
        <end position="107"/>
    </location>
</feature>
<accession>A0AA38I5U2</accession>
<organism evidence="2 3">
    <name type="scientific">Zophobas morio</name>
    <dbReference type="NCBI Taxonomy" id="2755281"/>
    <lineage>
        <taxon>Eukaryota</taxon>
        <taxon>Metazoa</taxon>
        <taxon>Ecdysozoa</taxon>
        <taxon>Arthropoda</taxon>
        <taxon>Hexapoda</taxon>
        <taxon>Insecta</taxon>
        <taxon>Pterygota</taxon>
        <taxon>Neoptera</taxon>
        <taxon>Endopterygota</taxon>
        <taxon>Coleoptera</taxon>
        <taxon>Polyphaga</taxon>
        <taxon>Cucujiformia</taxon>
        <taxon>Tenebrionidae</taxon>
        <taxon>Zophobas</taxon>
    </lineage>
</organism>
<reference evidence="2" key="1">
    <citation type="journal article" date="2023" name="G3 (Bethesda)">
        <title>Whole genome assemblies of Zophobas morio and Tenebrio molitor.</title>
        <authorList>
            <person name="Kaur S."/>
            <person name="Stinson S.A."/>
            <person name="diCenzo G.C."/>
        </authorList>
    </citation>
    <scope>NUCLEOTIDE SEQUENCE</scope>
    <source>
        <strain evidence="2">QUZm001</strain>
    </source>
</reference>
<proteinExistence type="predicted"/>
<dbReference type="AlphaFoldDB" id="A0AA38I5U2"/>
<name>A0AA38I5U2_9CUCU</name>
<sequence length="107" mass="12308">MTISSYPRRNYKKAILNATVQIQQELKELKDIIQHLSEKIETHRKENSSGIGHDPESDNENELNMSQESDDAVIDTSEKPEQTSTKSKSERKPRHEKSNENNTNEIS</sequence>